<name>A0AAR5Q4C5_DENPD</name>
<evidence type="ECO:0008006" key="4">
    <source>
        <dbReference type="Google" id="ProtNLM"/>
    </source>
</evidence>
<dbReference type="EnsemblMetazoa" id="XM_019912550.1">
    <property type="protein sequence ID" value="XP_019768109.1"/>
    <property type="gene ID" value="LOC109543037"/>
</dbReference>
<proteinExistence type="predicted"/>
<sequence>MASYQASSFIIAAVLLQLALIGGCTSWVYTAPRALAGLAGSASASSPSSPAGLVIADLRSRKAEELTKQVESLEDSGVEEDTANEASPSLLKKKIGKILTKLRLIAQLKNAYHYKPEESDPEDTTMSMAVDSSEAQPTDASAHVSENIQQIPAAAPPIQDTPIRPLVVDLQVSQIDDKLLNLKEEPAEKPVEEARSPLRSLGVFFAELLGSIVGLTYGAVAQISAGGQSPVTISTSEGL</sequence>
<evidence type="ECO:0000256" key="1">
    <source>
        <dbReference type="SAM" id="SignalP"/>
    </source>
</evidence>
<feature type="signal peptide" evidence="1">
    <location>
        <begin position="1"/>
        <end position="26"/>
    </location>
</feature>
<dbReference type="GeneID" id="109543037"/>
<evidence type="ECO:0000313" key="2">
    <source>
        <dbReference type="EnsemblMetazoa" id="XP_019768109.1"/>
    </source>
</evidence>
<protein>
    <recommendedName>
        <fullName evidence="4">Transmembrane protein</fullName>
    </recommendedName>
</protein>
<evidence type="ECO:0000313" key="3">
    <source>
        <dbReference type="Proteomes" id="UP000019118"/>
    </source>
</evidence>
<dbReference type="KEGG" id="dpa:109543037"/>
<feature type="chain" id="PRO_5043950096" description="Transmembrane protein" evidence="1">
    <location>
        <begin position="27"/>
        <end position="239"/>
    </location>
</feature>
<reference evidence="3" key="1">
    <citation type="journal article" date="2013" name="Genome Biol.">
        <title>Draft genome of the mountain pine beetle, Dendroctonus ponderosae Hopkins, a major forest pest.</title>
        <authorList>
            <person name="Keeling C.I."/>
            <person name="Yuen M.M."/>
            <person name="Liao N.Y."/>
            <person name="Docking T.R."/>
            <person name="Chan S.K."/>
            <person name="Taylor G.A."/>
            <person name="Palmquist D.L."/>
            <person name="Jackman S.D."/>
            <person name="Nguyen A."/>
            <person name="Li M."/>
            <person name="Henderson H."/>
            <person name="Janes J.K."/>
            <person name="Zhao Y."/>
            <person name="Pandoh P."/>
            <person name="Moore R."/>
            <person name="Sperling F.A."/>
            <person name="Huber D.P."/>
            <person name="Birol I."/>
            <person name="Jones S.J."/>
            <person name="Bohlmann J."/>
        </authorList>
    </citation>
    <scope>NUCLEOTIDE SEQUENCE</scope>
</reference>
<accession>A0AAR5Q4C5</accession>
<reference evidence="2" key="2">
    <citation type="submission" date="2024-08" db="UniProtKB">
        <authorList>
            <consortium name="EnsemblMetazoa"/>
        </authorList>
    </citation>
    <scope>IDENTIFICATION</scope>
</reference>
<organism evidence="2 3">
    <name type="scientific">Dendroctonus ponderosae</name>
    <name type="common">Mountain pine beetle</name>
    <dbReference type="NCBI Taxonomy" id="77166"/>
    <lineage>
        <taxon>Eukaryota</taxon>
        <taxon>Metazoa</taxon>
        <taxon>Ecdysozoa</taxon>
        <taxon>Arthropoda</taxon>
        <taxon>Hexapoda</taxon>
        <taxon>Insecta</taxon>
        <taxon>Pterygota</taxon>
        <taxon>Neoptera</taxon>
        <taxon>Endopterygota</taxon>
        <taxon>Coleoptera</taxon>
        <taxon>Polyphaga</taxon>
        <taxon>Cucujiformia</taxon>
        <taxon>Curculionidae</taxon>
        <taxon>Scolytinae</taxon>
        <taxon>Dendroctonus</taxon>
    </lineage>
</organism>
<keyword evidence="3" id="KW-1185">Reference proteome</keyword>
<dbReference type="AlphaFoldDB" id="A0AAR5Q4C5"/>
<keyword evidence="1" id="KW-0732">Signal</keyword>
<dbReference type="Proteomes" id="UP000019118">
    <property type="component" value="Unassembled WGS sequence"/>
</dbReference>